<proteinExistence type="predicted"/>
<evidence type="ECO:0008006" key="4">
    <source>
        <dbReference type="Google" id="ProtNLM"/>
    </source>
</evidence>
<dbReference type="STRING" id="1798508.A3A35_03375"/>
<dbReference type="AlphaFoldDB" id="A0A1F6ECR1"/>
<feature type="transmembrane region" description="Helical" evidence="1">
    <location>
        <begin position="12"/>
        <end position="33"/>
    </location>
</feature>
<name>A0A1F6ECR1_9BACT</name>
<evidence type="ECO:0000313" key="2">
    <source>
        <dbReference type="EMBL" id="OGG71459.1"/>
    </source>
</evidence>
<accession>A0A1F6ECR1</accession>
<keyword evidence="1" id="KW-0472">Membrane</keyword>
<evidence type="ECO:0000313" key="3">
    <source>
        <dbReference type="Proteomes" id="UP000179115"/>
    </source>
</evidence>
<gene>
    <name evidence="2" type="ORF">A3A35_03375</name>
</gene>
<evidence type="ECO:0000256" key="1">
    <source>
        <dbReference type="SAM" id="Phobius"/>
    </source>
</evidence>
<dbReference type="Pfam" id="PF07963">
    <property type="entry name" value="N_methyl"/>
    <property type="match status" value="1"/>
</dbReference>
<sequence length="175" mass="18873">MKPEKSKNSGFTLVEMLVAIMVLSLAVAGPLTVVSKGISNTAYARDQITAVFLAQEGMEAVRNLRDSNGLAGAPWLQQFDSCAAADCGINIIGSPPAITVNTCSALGNCLLYYNDSIGLYNHQTAGTEPARFSRSFRLVPVDEKEARLTVTVSWQTNAVLPSRTFTVTTELLNWQ</sequence>
<reference evidence="2 3" key="1">
    <citation type="journal article" date="2016" name="Nat. Commun.">
        <title>Thousands of microbial genomes shed light on interconnected biogeochemical processes in an aquifer system.</title>
        <authorList>
            <person name="Anantharaman K."/>
            <person name="Brown C.T."/>
            <person name="Hug L.A."/>
            <person name="Sharon I."/>
            <person name="Castelle C.J."/>
            <person name="Probst A.J."/>
            <person name="Thomas B.C."/>
            <person name="Singh A."/>
            <person name="Wilkins M.J."/>
            <person name="Karaoz U."/>
            <person name="Brodie E.L."/>
            <person name="Williams K.H."/>
            <person name="Hubbard S.S."/>
            <person name="Banfield J.F."/>
        </authorList>
    </citation>
    <scope>NUCLEOTIDE SEQUENCE [LARGE SCALE GENOMIC DNA]</scope>
</reference>
<keyword evidence="1" id="KW-0812">Transmembrane</keyword>
<organism evidence="2 3">
    <name type="scientific">Candidatus Kaiserbacteria bacterium RIFCSPLOWO2_01_FULL_51_21</name>
    <dbReference type="NCBI Taxonomy" id="1798508"/>
    <lineage>
        <taxon>Bacteria</taxon>
        <taxon>Candidatus Kaiseribacteriota</taxon>
    </lineage>
</organism>
<protein>
    <recommendedName>
        <fullName evidence="4">Prepilin-type N-terminal cleavage/methylation domain-containing protein</fullName>
    </recommendedName>
</protein>
<dbReference type="Proteomes" id="UP000179115">
    <property type="component" value="Unassembled WGS sequence"/>
</dbReference>
<dbReference type="InterPro" id="IPR012902">
    <property type="entry name" value="N_methyl_site"/>
</dbReference>
<keyword evidence="1" id="KW-1133">Transmembrane helix</keyword>
<comment type="caution">
    <text evidence="2">The sequence shown here is derived from an EMBL/GenBank/DDBJ whole genome shotgun (WGS) entry which is preliminary data.</text>
</comment>
<dbReference type="EMBL" id="MFLV01000022">
    <property type="protein sequence ID" value="OGG71459.1"/>
    <property type="molecule type" value="Genomic_DNA"/>
</dbReference>
<dbReference type="NCBIfam" id="TIGR02532">
    <property type="entry name" value="IV_pilin_GFxxxE"/>
    <property type="match status" value="1"/>
</dbReference>